<dbReference type="EMBL" id="WKPR01000004">
    <property type="protein sequence ID" value="MSB18865.1"/>
    <property type="molecule type" value="Genomic_DNA"/>
</dbReference>
<evidence type="ECO:0000256" key="1">
    <source>
        <dbReference type="NCBIfam" id="TIGR02170"/>
    </source>
</evidence>
<dbReference type="AlphaFoldDB" id="A0A6I2QY16"/>
<accession>A0A6I2QY16</accession>
<organism evidence="2 3">
    <name type="scientific">Flavonifractor plautii</name>
    <name type="common">Fusobacterium plautii</name>
    <dbReference type="NCBI Taxonomy" id="292800"/>
    <lineage>
        <taxon>Bacteria</taxon>
        <taxon>Bacillati</taxon>
        <taxon>Bacillota</taxon>
        <taxon>Clostridia</taxon>
        <taxon>Eubacteriales</taxon>
        <taxon>Oscillospiraceae</taxon>
        <taxon>Flavonifractor</taxon>
    </lineage>
</organism>
<dbReference type="GO" id="GO:0006231">
    <property type="term" value="P:dTMP biosynthetic process"/>
    <property type="evidence" value="ECO:0007669"/>
    <property type="project" value="UniProtKB-UniRule"/>
</dbReference>
<evidence type="ECO:0000313" key="3">
    <source>
        <dbReference type="Proteomes" id="UP000434475"/>
    </source>
</evidence>
<comment type="caution">
    <text evidence="2">The sequence shown here is derived from an EMBL/GenBank/DDBJ whole genome shotgun (WGS) entry which is preliminary data.</text>
</comment>
<dbReference type="Pfam" id="PF02511">
    <property type="entry name" value="Thy1"/>
    <property type="match status" value="1"/>
</dbReference>
<reference evidence="2 3" key="1">
    <citation type="journal article" date="2019" name="Nat. Med.">
        <title>A library of human gut bacterial isolates paired with longitudinal multiomics data enables mechanistic microbiome research.</title>
        <authorList>
            <person name="Poyet M."/>
            <person name="Groussin M."/>
            <person name="Gibbons S.M."/>
            <person name="Avila-Pacheco J."/>
            <person name="Jiang X."/>
            <person name="Kearney S.M."/>
            <person name="Perrotta A.R."/>
            <person name="Berdy B."/>
            <person name="Zhao S."/>
            <person name="Lieberman T.D."/>
            <person name="Swanson P.K."/>
            <person name="Smith M."/>
            <person name="Roesemann S."/>
            <person name="Alexander J.E."/>
            <person name="Rich S.A."/>
            <person name="Livny J."/>
            <person name="Vlamakis H."/>
            <person name="Clish C."/>
            <person name="Bullock K."/>
            <person name="Deik A."/>
            <person name="Scott J."/>
            <person name="Pierce K.A."/>
            <person name="Xavier R.J."/>
            <person name="Alm E.J."/>
        </authorList>
    </citation>
    <scope>NUCLEOTIDE SEQUENCE [LARGE SCALE GENOMIC DNA]</scope>
    <source>
        <strain evidence="2 3">BIOML-A2</strain>
    </source>
</reference>
<keyword evidence="2" id="KW-0489">Methyltransferase</keyword>
<protein>
    <recommendedName>
        <fullName evidence="1">FAD-dependent thymidylate synthase</fullName>
        <ecNumber evidence="1">2.1.1.148</ecNumber>
    </recommendedName>
</protein>
<dbReference type="PROSITE" id="PS51331">
    <property type="entry name" value="THYX"/>
    <property type="match status" value="1"/>
</dbReference>
<dbReference type="CDD" id="cd20175">
    <property type="entry name" value="ThyX"/>
    <property type="match status" value="1"/>
</dbReference>
<name>A0A6I2QY16_FLAPL</name>
<dbReference type="GO" id="GO:0004799">
    <property type="term" value="F:thymidylate synthase activity"/>
    <property type="evidence" value="ECO:0007669"/>
    <property type="project" value="TreeGrafter"/>
</dbReference>
<dbReference type="GO" id="GO:0050797">
    <property type="term" value="F:thymidylate synthase (FAD) activity"/>
    <property type="evidence" value="ECO:0007669"/>
    <property type="project" value="UniProtKB-UniRule"/>
</dbReference>
<dbReference type="GO" id="GO:0070402">
    <property type="term" value="F:NADPH binding"/>
    <property type="evidence" value="ECO:0007669"/>
    <property type="project" value="TreeGrafter"/>
</dbReference>
<sequence>MKIIEPKVELINPPAYSDLLSLIELAGRTCYKSESKITGDSAEKFVKNILKRGHEAVIEHGSVSVRFTCDRGVSHEIVRHRLASYCQESTRYCNYGKENFGSEITVIKPCSLDKDGTAYRHWFWACSQAEEAYFNMLDFGCTPQEARSVLPNSTKTEVVMTANMREWRHFLRLRTAPAAHPDMREVAKMLLVEMQARYPAFFEDFEV</sequence>
<gene>
    <name evidence="2" type="primary">thyX</name>
    <name evidence="2" type="ORF">GKE97_04955</name>
</gene>
<dbReference type="InterPro" id="IPR036098">
    <property type="entry name" value="Thymidylate_synthase_ThyX_sf"/>
</dbReference>
<dbReference type="NCBIfam" id="TIGR02170">
    <property type="entry name" value="thyX"/>
    <property type="match status" value="1"/>
</dbReference>
<dbReference type="Gene3D" id="3.30.1360.170">
    <property type="match status" value="1"/>
</dbReference>
<dbReference type="RefSeq" id="WP_172697308.1">
    <property type="nucleotide sequence ID" value="NZ_WKPR01000004.1"/>
</dbReference>
<dbReference type="PANTHER" id="PTHR34934:SF1">
    <property type="entry name" value="FLAVIN-DEPENDENT THYMIDYLATE SYNTHASE"/>
    <property type="match status" value="1"/>
</dbReference>
<dbReference type="GO" id="GO:0050660">
    <property type="term" value="F:flavin adenine dinucleotide binding"/>
    <property type="evidence" value="ECO:0007669"/>
    <property type="project" value="UniProtKB-UniRule"/>
</dbReference>
<evidence type="ECO:0000313" key="2">
    <source>
        <dbReference type="EMBL" id="MSB18865.1"/>
    </source>
</evidence>
<keyword evidence="2" id="KW-0808">Transferase</keyword>
<dbReference type="Proteomes" id="UP000434475">
    <property type="component" value="Unassembled WGS sequence"/>
</dbReference>
<dbReference type="GO" id="GO:0032259">
    <property type="term" value="P:methylation"/>
    <property type="evidence" value="ECO:0007669"/>
    <property type="project" value="UniProtKB-KW"/>
</dbReference>
<dbReference type="SUPFAM" id="SSF69796">
    <property type="entry name" value="Thymidylate synthase-complementing protein Thy1"/>
    <property type="match status" value="1"/>
</dbReference>
<dbReference type="InterPro" id="IPR003669">
    <property type="entry name" value="Thymidylate_synthase_ThyX"/>
</dbReference>
<dbReference type="EC" id="2.1.1.148" evidence="1"/>
<proteinExistence type="predicted"/>
<dbReference type="PANTHER" id="PTHR34934">
    <property type="entry name" value="FLAVIN-DEPENDENT THYMIDYLATE SYNTHASE"/>
    <property type="match status" value="1"/>
</dbReference>